<comment type="cofactor">
    <cofactor evidence="6">
        <name>Mg(2+)</name>
        <dbReference type="ChEBI" id="CHEBI:18420"/>
    </cofactor>
    <text evidence="6">Binds 1 Mg(2+) ion per subunit.</text>
</comment>
<dbReference type="InterPro" id="IPR015797">
    <property type="entry name" value="NUDIX_hydrolase-like_dom_sf"/>
</dbReference>
<evidence type="ECO:0000256" key="1">
    <source>
        <dbReference type="ARBA" id="ARBA00022723"/>
    </source>
</evidence>
<keyword evidence="2" id="KW-0378">Hydrolase</keyword>
<reference evidence="9" key="2">
    <citation type="submission" date="2019-08" db="EMBL/GenBank/DDBJ databases">
        <title>Investigation of anaerobic lignin degradation for improved lignocellulosic biofuels.</title>
        <authorList>
            <person name="Deangelis K.PhD."/>
        </authorList>
    </citation>
    <scope>NUCLEOTIDE SEQUENCE [LARGE SCALE GENOMIC DNA]</scope>
    <source>
        <strain evidence="9">128R</strain>
    </source>
</reference>
<dbReference type="AlphaFoldDB" id="A0A542BMP6"/>
<feature type="binding site" evidence="6">
    <location>
        <position position="49"/>
    </location>
    <ligand>
        <name>Mg(2+)</name>
        <dbReference type="ChEBI" id="CHEBI:18420"/>
    </ligand>
</feature>
<evidence type="ECO:0000313" key="9">
    <source>
        <dbReference type="EMBL" id="TVZ67688.1"/>
    </source>
</evidence>
<reference evidence="9" key="1">
    <citation type="submission" date="2019-06" db="EMBL/GenBank/DDBJ databases">
        <authorList>
            <person name="Deangelis K."/>
            <person name="Huntemann M."/>
            <person name="Clum A."/>
            <person name="Pillay M."/>
            <person name="Palaniappan K."/>
            <person name="Varghese N."/>
            <person name="Mikhailova N."/>
            <person name="Stamatis D."/>
            <person name="Reddy T."/>
            <person name="Daum C."/>
            <person name="Shapiro N."/>
            <person name="Ivanova N."/>
            <person name="Kyrpides N."/>
            <person name="Woyke T."/>
        </authorList>
    </citation>
    <scope>NUCLEOTIDE SEQUENCE [LARGE SCALE GENOMIC DNA]</scope>
    <source>
        <strain evidence="9">128R</strain>
    </source>
</reference>
<dbReference type="GO" id="GO:0046872">
    <property type="term" value="F:metal ion binding"/>
    <property type="evidence" value="ECO:0007669"/>
    <property type="project" value="UniProtKB-KW"/>
</dbReference>
<protein>
    <submittedName>
        <fullName evidence="9">Colanic acid biosynthesis protein WcaH</fullName>
    </submittedName>
</protein>
<dbReference type="EMBL" id="VISQ01000001">
    <property type="protein sequence ID" value="TVZ67688.1"/>
    <property type="molecule type" value="Genomic_DNA"/>
</dbReference>
<sequence length="157" mass="18224">MFLSHACFKNVVKSTPLVSIDLIVENEIGHILLGRRTNRPARGYWFVPGGRVQKNETLDTAFQRLTQDEIGCKVSRDCTDFLGVYEHFYNENFSDEDFSTHYVVLGYHIKVVTGELSLPLEQHDSYLWININDLLSHKEVHDNTKAYFFNEKPRVTL</sequence>
<evidence type="ECO:0000256" key="7">
    <source>
        <dbReference type="PIRSR" id="PIRSR037599-4"/>
    </source>
</evidence>
<name>A0A542BMP6_SERFO</name>
<dbReference type="PANTHER" id="PTHR43046:SF12">
    <property type="entry name" value="GDP-MANNOSE MANNOSYL HYDROLASE"/>
    <property type="match status" value="1"/>
</dbReference>
<evidence type="ECO:0000256" key="2">
    <source>
        <dbReference type="ARBA" id="ARBA00022801"/>
    </source>
</evidence>
<keyword evidence="3 6" id="KW-0460">Magnesium</keyword>
<dbReference type="OrthoDB" id="542521at2"/>
<accession>A0A542BMP6</accession>
<evidence type="ECO:0000256" key="5">
    <source>
        <dbReference type="PIRSR" id="PIRSR037599-2"/>
    </source>
</evidence>
<dbReference type="SUPFAM" id="SSF55811">
    <property type="entry name" value="Nudix"/>
    <property type="match status" value="1"/>
</dbReference>
<dbReference type="PROSITE" id="PS51462">
    <property type="entry name" value="NUDIX"/>
    <property type="match status" value="1"/>
</dbReference>
<feature type="short sequence motif" description="Nudix box" evidence="7">
    <location>
        <begin position="50"/>
        <end position="71"/>
    </location>
</feature>
<dbReference type="NCBIfam" id="NF011963">
    <property type="entry name" value="PRK15434.1"/>
    <property type="match status" value="1"/>
</dbReference>
<feature type="site" description="Critical for catalysis" evidence="4">
    <location>
        <position position="123"/>
    </location>
</feature>
<comment type="caution">
    <text evidence="9">The sequence shown here is derived from an EMBL/GenBank/DDBJ whole genome shotgun (WGS) entry which is preliminary data.</text>
</comment>
<evidence type="ECO:0000259" key="8">
    <source>
        <dbReference type="PROSITE" id="PS51462"/>
    </source>
</evidence>
<dbReference type="InterPro" id="IPR033715">
    <property type="entry name" value="GDPMH"/>
</dbReference>
<dbReference type="CDD" id="cd03430">
    <property type="entry name" value="NUDIX_GDPMH_NudD"/>
    <property type="match status" value="1"/>
</dbReference>
<dbReference type="PIRSF" id="PIRSF037599">
    <property type="entry name" value="GDPMH"/>
    <property type="match status" value="1"/>
</dbReference>
<proteinExistence type="predicted"/>
<feature type="binding site" evidence="5">
    <location>
        <begin position="2"/>
        <end position="3"/>
    </location>
    <ligand>
        <name>substrate</name>
    </ligand>
</feature>
<feature type="domain" description="Nudix hydrolase" evidence="8">
    <location>
        <begin position="13"/>
        <end position="153"/>
    </location>
</feature>
<feature type="binding site" evidence="5">
    <location>
        <position position="36"/>
    </location>
    <ligand>
        <name>substrate</name>
    </ligand>
</feature>
<evidence type="ECO:0000256" key="3">
    <source>
        <dbReference type="ARBA" id="ARBA00022842"/>
    </source>
</evidence>
<dbReference type="Gene3D" id="3.90.79.10">
    <property type="entry name" value="Nucleoside Triphosphate Pyrophosphohydrolase"/>
    <property type="match status" value="1"/>
</dbReference>
<dbReference type="InterPro" id="IPR000086">
    <property type="entry name" value="NUDIX_hydrolase_dom"/>
</dbReference>
<feature type="binding site" evidence="5">
    <location>
        <position position="8"/>
    </location>
    <ligand>
        <name>substrate</name>
    </ligand>
</feature>
<gene>
    <name evidence="9" type="ORF">FHU10_0084</name>
</gene>
<feature type="binding site" evidence="6">
    <location>
        <position position="69"/>
    </location>
    <ligand>
        <name>Mg(2+)</name>
        <dbReference type="ChEBI" id="CHEBI:18420"/>
    </ligand>
</feature>
<dbReference type="PANTHER" id="PTHR43046">
    <property type="entry name" value="GDP-MANNOSE MANNOSYL HYDROLASE"/>
    <property type="match status" value="1"/>
</dbReference>
<dbReference type="GO" id="GO:0008727">
    <property type="term" value="F:GDP-mannose mannosyl hydrolase activity"/>
    <property type="evidence" value="ECO:0007669"/>
    <property type="project" value="InterPro"/>
</dbReference>
<evidence type="ECO:0000256" key="6">
    <source>
        <dbReference type="PIRSR" id="PIRSR037599-3"/>
    </source>
</evidence>
<feature type="binding site" evidence="6">
    <location>
        <position position="122"/>
    </location>
    <ligand>
        <name>Mg(2+)</name>
        <dbReference type="ChEBI" id="CHEBI:18420"/>
    </ligand>
</feature>
<keyword evidence="1 6" id="KW-0479">Metal-binding</keyword>
<dbReference type="Pfam" id="PF00293">
    <property type="entry name" value="NUDIX"/>
    <property type="match status" value="1"/>
</dbReference>
<organism evidence="9">
    <name type="scientific">Serratia fonticola</name>
    <dbReference type="NCBI Taxonomy" id="47917"/>
    <lineage>
        <taxon>Bacteria</taxon>
        <taxon>Pseudomonadati</taxon>
        <taxon>Pseudomonadota</taxon>
        <taxon>Gammaproteobacteria</taxon>
        <taxon>Enterobacterales</taxon>
        <taxon>Yersiniaceae</taxon>
        <taxon>Serratia</taxon>
    </lineage>
</organism>
<evidence type="ECO:0000256" key="4">
    <source>
        <dbReference type="PIRSR" id="PIRSR037599-1"/>
    </source>
</evidence>